<protein>
    <submittedName>
        <fullName evidence="2">DUF4148 domain-containing protein</fullName>
    </submittedName>
</protein>
<evidence type="ECO:0000256" key="1">
    <source>
        <dbReference type="SAM" id="SignalP"/>
    </source>
</evidence>
<feature type="signal peptide" evidence="1">
    <location>
        <begin position="1"/>
        <end position="21"/>
    </location>
</feature>
<gene>
    <name evidence="2" type="ORF">U0042_06190</name>
</gene>
<feature type="chain" id="PRO_5046802494" evidence="1">
    <location>
        <begin position="22"/>
        <end position="88"/>
    </location>
</feature>
<name>A0ABZ0WPF4_9BURK</name>
<keyword evidence="3" id="KW-1185">Reference proteome</keyword>
<proteinExistence type="predicted"/>
<dbReference type="EMBL" id="CP139965">
    <property type="protein sequence ID" value="WQD79290.1"/>
    <property type="molecule type" value="Genomic_DNA"/>
</dbReference>
<evidence type="ECO:0000313" key="2">
    <source>
        <dbReference type="EMBL" id="WQD79290.1"/>
    </source>
</evidence>
<reference evidence="2 3" key="1">
    <citation type="submission" date="2023-12" db="EMBL/GenBank/DDBJ databases">
        <title>Genome sequencing and assembly of bacterial species from a model synthetic community.</title>
        <authorList>
            <person name="Hogle S.L."/>
        </authorList>
    </citation>
    <scope>NUCLEOTIDE SEQUENCE [LARGE SCALE GENOMIC DNA]</scope>
    <source>
        <strain evidence="2 3">HAMBI 2494</strain>
    </source>
</reference>
<sequence length="88" mass="8871">MKLSLLITAAALALGAAQAYAQTDATSTAATQGDNAAMTNDAVGGQLPGMSASGAPHAKTRAEVYQDFLRAKQDGTLDRINALYGGGD</sequence>
<accession>A0ABZ0WPF4</accession>
<evidence type="ECO:0000313" key="3">
    <source>
        <dbReference type="Proteomes" id="UP001325479"/>
    </source>
</evidence>
<organism evidence="2 3">
    <name type="scientific">Paraburkholderia kururiensis</name>
    <dbReference type="NCBI Taxonomy" id="984307"/>
    <lineage>
        <taxon>Bacteria</taxon>
        <taxon>Pseudomonadati</taxon>
        <taxon>Pseudomonadota</taxon>
        <taxon>Betaproteobacteria</taxon>
        <taxon>Burkholderiales</taxon>
        <taxon>Burkholderiaceae</taxon>
        <taxon>Paraburkholderia</taxon>
    </lineage>
</organism>
<keyword evidence="1" id="KW-0732">Signal</keyword>
<dbReference type="RefSeq" id="WP_157977846.1">
    <property type="nucleotide sequence ID" value="NZ_CP139965.1"/>
</dbReference>
<dbReference type="Proteomes" id="UP001325479">
    <property type="component" value="Chromosome"/>
</dbReference>